<dbReference type="eggNOG" id="KOG4335">
    <property type="taxonomic scope" value="Eukaryota"/>
</dbReference>
<dbReference type="PROSITE" id="PS50057">
    <property type="entry name" value="FERM_3"/>
    <property type="match status" value="1"/>
</dbReference>
<dbReference type="Gene3D" id="2.30.29.30">
    <property type="entry name" value="Pleckstrin-homology domain (PH domain)/Phosphotyrosine-binding domain (PTB)"/>
    <property type="match status" value="1"/>
</dbReference>
<dbReference type="Gene3D" id="3.10.20.90">
    <property type="entry name" value="Phosphatidylinositol 3-kinase Catalytic Subunit, Chain A, domain 1"/>
    <property type="match status" value="1"/>
</dbReference>
<feature type="transmembrane region" description="Helical" evidence="2">
    <location>
        <begin position="145"/>
        <end position="163"/>
    </location>
</feature>
<dbReference type="SMART" id="SM00295">
    <property type="entry name" value="B41"/>
    <property type="match status" value="1"/>
</dbReference>
<dbReference type="InterPro" id="IPR011993">
    <property type="entry name" value="PH-like_dom_sf"/>
</dbReference>
<dbReference type="PANTHER" id="PTHR13283">
    <property type="entry name" value="KREV INTERACTION TRAPPED 1-RELATED"/>
    <property type="match status" value="1"/>
</dbReference>
<dbReference type="InterPro" id="IPR019749">
    <property type="entry name" value="Band_41_domain"/>
</dbReference>
<dbReference type="InterPro" id="IPR000299">
    <property type="entry name" value="FERM_domain"/>
</dbReference>
<dbReference type="InterPro" id="IPR051594">
    <property type="entry name" value="KRIT1/FRMD8"/>
</dbReference>
<reference evidence="4" key="2">
    <citation type="submission" date="2007-04" db="EMBL/GenBank/DDBJ databases">
        <title>The genome of the human body louse.</title>
        <authorList>
            <consortium name="The Human Body Louse Genome Consortium"/>
            <person name="Kirkness E."/>
            <person name="Walenz B."/>
            <person name="Hass B."/>
            <person name="Bruggner R."/>
            <person name="Strausberg R."/>
        </authorList>
    </citation>
    <scope>NUCLEOTIDE SEQUENCE</scope>
    <source>
        <strain evidence="4">USDA</strain>
    </source>
</reference>
<evidence type="ECO:0000256" key="1">
    <source>
        <dbReference type="ARBA" id="ARBA00039547"/>
    </source>
</evidence>
<dbReference type="InterPro" id="IPR057096">
    <property type="entry name" value="KRIT1_FRMD8_FERM_C"/>
</dbReference>
<protein>
    <recommendedName>
        <fullName evidence="1">FERM domain-containing protein 8</fullName>
    </recommendedName>
</protein>
<dbReference type="OMA" id="GCAFFYG"/>
<feature type="domain" description="FERM" evidence="3">
    <location>
        <begin position="155"/>
        <end position="512"/>
    </location>
</feature>
<dbReference type="HOGENOM" id="CLU_032351_1_0_1"/>
<dbReference type="GO" id="GO:0005886">
    <property type="term" value="C:plasma membrane"/>
    <property type="evidence" value="ECO:0007669"/>
    <property type="project" value="TreeGrafter"/>
</dbReference>
<organism>
    <name type="scientific">Pediculus humanus subsp. corporis</name>
    <name type="common">Body louse</name>
    <dbReference type="NCBI Taxonomy" id="121224"/>
    <lineage>
        <taxon>Eukaryota</taxon>
        <taxon>Metazoa</taxon>
        <taxon>Ecdysozoa</taxon>
        <taxon>Arthropoda</taxon>
        <taxon>Hexapoda</taxon>
        <taxon>Insecta</taxon>
        <taxon>Pterygota</taxon>
        <taxon>Neoptera</taxon>
        <taxon>Paraneoptera</taxon>
        <taxon>Psocodea</taxon>
        <taxon>Troctomorpha</taxon>
        <taxon>Phthiraptera</taxon>
        <taxon>Anoplura</taxon>
        <taxon>Pediculidae</taxon>
        <taxon>Pediculus</taxon>
    </lineage>
</organism>
<sequence>MNSELSNTINPGKDGDVTRQIKNEINVVPVLVESSSSCIMTLESTSYVTVEGGRYAGDFSSYLRDREKSEYHSQDQLYTLSQRFDPPGNVTLQDVSPKIVSSDDEQQNNLRQNIDSADGTEVQDGKNYKRKLNVEKLINKNGGKLLFILFIFSALNVCIYLMSKIALHMELEDGINCTAHDMIQAILQEEELGLPRSAGNVFSLWMCSGLVELQLKPHHRPYEIRQRWFELVERFSNASDSRKRRDEPSLSYQRNVFLLKKDEEQIKDQKILELLYEESKYNILEGRYPCEMMHYISLGAIQAKIELGPYNPQIHTIQFFRENQRRFLPGHIIKTAWSWLRISGKNSPEVGLLEQYKKIPPTTPVKKLVQKYLAFCWTLPFYGSAFFQGQVEQPVRGLTSLITHQDLLVLIAINSQGVYIIDHIQCTLLLGLKYKDMSWDYAKPSQENNPDCLPCLFIQFIVLENGTRVSKILQVFSKQAVMMDTLISTFVEESKRISDDLDGSNNTSTGDNDEAQMPLNARRDLGPSCLCNKLSKLTLATFDDDGTFGSAYLAKESFLPVIASVNPDRGHLVTERRNNYKMIRKCIQRTDKGEDC</sequence>
<dbReference type="EMBL" id="DS235845">
    <property type="protein sequence ID" value="EEB18416.1"/>
    <property type="molecule type" value="Genomic_DNA"/>
</dbReference>
<evidence type="ECO:0000256" key="2">
    <source>
        <dbReference type="SAM" id="Phobius"/>
    </source>
</evidence>
<dbReference type="InterPro" id="IPR014352">
    <property type="entry name" value="FERM/acyl-CoA-bd_prot_sf"/>
</dbReference>
<dbReference type="Pfam" id="PF00373">
    <property type="entry name" value="FERM_M"/>
    <property type="match status" value="1"/>
</dbReference>
<dbReference type="InterPro" id="IPR035963">
    <property type="entry name" value="FERM_2"/>
</dbReference>
<dbReference type="GO" id="GO:0030182">
    <property type="term" value="P:neuron differentiation"/>
    <property type="evidence" value="ECO:0007669"/>
    <property type="project" value="UniProtKB-ARBA"/>
</dbReference>
<evidence type="ECO:0000259" key="3">
    <source>
        <dbReference type="PROSITE" id="PS50057"/>
    </source>
</evidence>
<dbReference type="CDD" id="cd14473">
    <property type="entry name" value="FERM_B-lobe"/>
    <property type="match status" value="1"/>
</dbReference>
<evidence type="ECO:0000313" key="4">
    <source>
        <dbReference type="EMBL" id="EEB18416.1"/>
    </source>
</evidence>
<dbReference type="GO" id="GO:0090090">
    <property type="term" value="P:negative regulation of canonical Wnt signaling pathway"/>
    <property type="evidence" value="ECO:0007669"/>
    <property type="project" value="TreeGrafter"/>
</dbReference>
<dbReference type="Pfam" id="PF24522">
    <property type="entry name" value="KRIT1_FRMD8_FERM_C"/>
    <property type="match status" value="1"/>
</dbReference>
<reference evidence="4" key="1">
    <citation type="submission" date="2007-04" db="EMBL/GenBank/DDBJ databases">
        <title>Annotation of Pediculus humanus corporis strain USDA.</title>
        <authorList>
            <person name="Kirkness E."/>
            <person name="Hannick L."/>
            <person name="Hass B."/>
            <person name="Bruggner R."/>
            <person name="Lawson D."/>
            <person name="Bidwell S."/>
            <person name="Joardar V."/>
            <person name="Caler E."/>
            <person name="Walenz B."/>
            <person name="Inman J."/>
            <person name="Schobel S."/>
            <person name="Galinsky K."/>
            <person name="Amedeo P."/>
            <person name="Strausberg R."/>
        </authorList>
    </citation>
    <scope>NUCLEOTIDE SEQUENCE</scope>
    <source>
        <strain evidence="4">USDA</strain>
    </source>
</reference>
<dbReference type="FunFam" id="1.20.80.10:FF:000029">
    <property type="entry name" value="Uncharacterized protein, isoform A"/>
    <property type="match status" value="1"/>
</dbReference>
<dbReference type="CTD" id="8233138"/>
<dbReference type="GO" id="GO:0009887">
    <property type="term" value="P:animal organ morphogenesis"/>
    <property type="evidence" value="ECO:0007669"/>
    <property type="project" value="UniProtKB-ARBA"/>
</dbReference>
<keyword evidence="2" id="KW-0472">Membrane</keyword>
<accession>E0VYG0</accession>
<dbReference type="InterPro" id="IPR019748">
    <property type="entry name" value="FERM_central"/>
</dbReference>
<keyword evidence="2" id="KW-0812">Transmembrane</keyword>
<dbReference type="OrthoDB" id="2142533at2759"/>
<dbReference type="GeneID" id="8233138"/>
<gene>
    <name evidence="4" type="ORF">Phum_PHUM513990</name>
</gene>
<proteinExistence type="predicted"/>
<dbReference type="PhylomeDB" id="E0VYG0"/>
<dbReference type="RefSeq" id="XP_002431154.1">
    <property type="nucleotide sequence ID" value="XM_002431109.1"/>
</dbReference>
<name>E0VYG0_PEDHC</name>
<dbReference type="STRING" id="121224.E0VYG0"/>
<keyword evidence="2" id="KW-1133">Transmembrane helix</keyword>
<dbReference type="KEGG" id="phu:Phum_PHUM513990"/>
<dbReference type="PANTHER" id="PTHR13283:SF10">
    <property type="entry name" value="FERM DOMAIN-CONTAINING PROTEIN 8"/>
    <property type="match status" value="1"/>
</dbReference>
<dbReference type="SUPFAM" id="SSF47031">
    <property type="entry name" value="Second domain of FERM"/>
    <property type="match status" value="1"/>
</dbReference>
<dbReference type="AlphaFoldDB" id="E0VYG0"/>
<dbReference type="Gene3D" id="1.20.80.10">
    <property type="match status" value="1"/>
</dbReference>